<evidence type="ECO:0000313" key="7">
    <source>
        <dbReference type="Proteomes" id="UP001251528"/>
    </source>
</evidence>
<comment type="caution">
    <text evidence="6">The sequence shown here is derived from an EMBL/GenBank/DDBJ whole genome shotgun (WGS) entry which is preliminary data.</text>
</comment>
<dbReference type="GO" id="GO:0016020">
    <property type="term" value="C:membrane"/>
    <property type="evidence" value="ECO:0007669"/>
    <property type="project" value="UniProtKB-SubCell"/>
</dbReference>
<dbReference type="AlphaFoldDB" id="A0AAJ0CRU4"/>
<proteinExistence type="predicted"/>
<dbReference type="PANTHER" id="PTHR42723">
    <property type="entry name" value="CHLOROPHYLL SYNTHASE"/>
    <property type="match status" value="1"/>
</dbReference>
<comment type="subcellular location">
    <subcellularLocation>
        <location evidence="1">Membrane</location>
        <topology evidence="1">Multi-pass membrane protein</topology>
    </subcellularLocation>
</comment>
<feature type="transmembrane region" description="Helical" evidence="5">
    <location>
        <begin position="212"/>
        <end position="229"/>
    </location>
</feature>
<evidence type="ECO:0000256" key="3">
    <source>
        <dbReference type="ARBA" id="ARBA00022989"/>
    </source>
</evidence>
<keyword evidence="4 5" id="KW-0472">Membrane</keyword>
<evidence type="ECO:0000256" key="4">
    <source>
        <dbReference type="ARBA" id="ARBA00023136"/>
    </source>
</evidence>
<feature type="transmembrane region" description="Helical" evidence="5">
    <location>
        <begin position="138"/>
        <end position="163"/>
    </location>
</feature>
<dbReference type="EMBL" id="JASWJB010000060">
    <property type="protein sequence ID" value="KAK2603618.1"/>
    <property type="molecule type" value="Genomic_DNA"/>
</dbReference>
<reference evidence="6" key="1">
    <citation type="submission" date="2023-06" db="EMBL/GenBank/DDBJ databases">
        <title>Conoideocrella luteorostrata (Hypocreales: Clavicipitaceae), a potential biocontrol fungus for elongate hemlock scale in United States Christmas tree production areas.</title>
        <authorList>
            <person name="Barrett H."/>
            <person name="Lovett B."/>
            <person name="Macias A.M."/>
            <person name="Stajich J.E."/>
            <person name="Kasson M.T."/>
        </authorList>
    </citation>
    <scope>NUCLEOTIDE SEQUENCE</scope>
    <source>
        <strain evidence="6">ARSEF 14590</strain>
    </source>
</reference>
<organism evidence="6 7">
    <name type="scientific">Conoideocrella luteorostrata</name>
    <dbReference type="NCBI Taxonomy" id="1105319"/>
    <lineage>
        <taxon>Eukaryota</taxon>
        <taxon>Fungi</taxon>
        <taxon>Dikarya</taxon>
        <taxon>Ascomycota</taxon>
        <taxon>Pezizomycotina</taxon>
        <taxon>Sordariomycetes</taxon>
        <taxon>Hypocreomycetidae</taxon>
        <taxon>Hypocreales</taxon>
        <taxon>Clavicipitaceae</taxon>
        <taxon>Conoideocrella</taxon>
    </lineage>
</organism>
<evidence type="ECO:0008006" key="8">
    <source>
        <dbReference type="Google" id="ProtNLM"/>
    </source>
</evidence>
<feature type="transmembrane region" description="Helical" evidence="5">
    <location>
        <begin position="278"/>
        <end position="297"/>
    </location>
</feature>
<protein>
    <recommendedName>
        <fullName evidence="8">UbiA prenyltransferase</fullName>
    </recommendedName>
</protein>
<keyword evidence="2 5" id="KW-0812">Transmembrane</keyword>
<evidence type="ECO:0000256" key="1">
    <source>
        <dbReference type="ARBA" id="ARBA00004141"/>
    </source>
</evidence>
<keyword evidence="3 5" id="KW-1133">Transmembrane helix</keyword>
<dbReference type="GO" id="GO:0016765">
    <property type="term" value="F:transferase activity, transferring alkyl or aryl (other than methyl) groups"/>
    <property type="evidence" value="ECO:0007669"/>
    <property type="project" value="InterPro"/>
</dbReference>
<feature type="transmembrane region" description="Helical" evidence="5">
    <location>
        <begin position="183"/>
        <end position="200"/>
    </location>
</feature>
<accession>A0AAJ0CRU4</accession>
<sequence>MTNNTVLVRSKEQVKKGNKNSAVILNALQLYDTAIYHLNTIWLFTFSDIKTIIVPTSLWGVFNALSGPCLTSNNPNNSASETRILKRIPLVVFWTWIMLLPFCINNQRRPEAIMEDKIGKGWRPLPAQRLTPVQATRLMYTLFAAEFVVSYTMSTTLPCIMGLVLGYGYNDLGGSERVFTRNLINSLGFSTFGLGASLVSMGSRHHYLNSNATLWFLVIGMVIFTTVHTQDMHDREGDRVRGRRTLPLVIGDHPTRWVTALTVTTWSFLCPRFWDLPWTGYVVPVAVGGSVSIRTLWLRSIKADKQTFQIWCFWTLSLYALPAVKHFLAEDKTSCGAA</sequence>
<evidence type="ECO:0000256" key="2">
    <source>
        <dbReference type="ARBA" id="ARBA00022692"/>
    </source>
</evidence>
<dbReference type="InterPro" id="IPR050475">
    <property type="entry name" value="Prenyltransferase_related"/>
</dbReference>
<keyword evidence="7" id="KW-1185">Reference proteome</keyword>
<evidence type="ECO:0000313" key="6">
    <source>
        <dbReference type="EMBL" id="KAK2603618.1"/>
    </source>
</evidence>
<gene>
    <name evidence="6" type="ORF">QQS21_004199</name>
</gene>
<dbReference type="CDD" id="cd13965">
    <property type="entry name" value="PT_UbiA_3"/>
    <property type="match status" value="1"/>
</dbReference>
<name>A0AAJ0CRU4_9HYPO</name>
<dbReference type="Proteomes" id="UP001251528">
    <property type="component" value="Unassembled WGS sequence"/>
</dbReference>
<dbReference type="Pfam" id="PF01040">
    <property type="entry name" value="UbiA"/>
    <property type="match status" value="1"/>
</dbReference>
<evidence type="ECO:0000256" key="5">
    <source>
        <dbReference type="SAM" id="Phobius"/>
    </source>
</evidence>
<dbReference type="InterPro" id="IPR000537">
    <property type="entry name" value="UbiA_prenyltransferase"/>
</dbReference>
<dbReference type="PANTHER" id="PTHR42723:SF1">
    <property type="entry name" value="CHLOROPHYLL SYNTHASE, CHLOROPLASTIC"/>
    <property type="match status" value="1"/>
</dbReference>